<evidence type="ECO:0000256" key="1">
    <source>
        <dbReference type="SAM" id="SignalP"/>
    </source>
</evidence>
<evidence type="ECO:0000313" key="3">
    <source>
        <dbReference type="RefSeq" id="XP_017031056.1"/>
    </source>
</evidence>
<sequence length="201" mass="23373">MLRLVLLLFAGVTGSLAVDYELLLEDPDVFSRCTEPQPGALHFEDLFNKDDLELDQEAEIIHISGDLTTIWDVQPTDRISARFAVMHFERGSWEPTVFSLATGDFCSVMFERDSYWFKQWTSHISNRKEIQEKCLNTRGTTLVHDPFDFRLNLENITGPTFQGRYKVVCTFEAFDEKNIPRRNSICFEMRGEVKKLKKKVH</sequence>
<protein>
    <submittedName>
        <fullName evidence="3">Uncharacterized protein</fullName>
    </submittedName>
</protein>
<dbReference type="Proteomes" id="UP001652661">
    <property type="component" value="Chromosome 2L"/>
</dbReference>
<accession>A0A6P4J6Q8</accession>
<dbReference type="AlphaFoldDB" id="A0A6P4J6Q8"/>
<feature type="chain" id="PRO_5028355516" evidence="1">
    <location>
        <begin position="18"/>
        <end position="201"/>
    </location>
</feature>
<dbReference type="RefSeq" id="XP_017031056.1">
    <property type="nucleotide sequence ID" value="XM_017175567.2"/>
</dbReference>
<keyword evidence="2" id="KW-1185">Reference proteome</keyword>
<reference evidence="2" key="1">
    <citation type="submission" date="2025-05" db="UniProtKB">
        <authorList>
            <consortium name="RefSeq"/>
        </authorList>
    </citation>
    <scope>NUCLEOTIDE SEQUENCE [LARGE SCALE GENOMIC DNA]</scope>
    <source>
        <strain evidence="2">14028-0561.14</strain>
    </source>
</reference>
<keyword evidence="1" id="KW-0732">Signal</keyword>
<dbReference type="OMA" id="KDQYWFK"/>
<dbReference type="SMART" id="SM00675">
    <property type="entry name" value="DM11"/>
    <property type="match status" value="1"/>
</dbReference>
<evidence type="ECO:0000313" key="2">
    <source>
        <dbReference type="Proteomes" id="UP001652661"/>
    </source>
</evidence>
<dbReference type="GeneID" id="108080716"/>
<feature type="signal peptide" evidence="1">
    <location>
        <begin position="1"/>
        <end position="17"/>
    </location>
</feature>
<gene>
    <name evidence="3" type="primary">LOC108080716</name>
</gene>
<dbReference type="OrthoDB" id="7975395at2759"/>
<organism evidence="2 3">
    <name type="scientific">Drosophila kikkawai</name>
    <name type="common">Fruit fly</name>
    <dbReference type="NCBI Taxonomy" id="30033"/>
    <lineage>
        <taxon>Eukaryota</taxon>
        <taxon>Metazoa</taxon>
        <taxon>Ecdysozoa</taxon>
        <taxon>Arthropoda</taxon>
        <taxon>Hexapoda</taxon>
        <taxon>Insecta</taxon>
        <taxon>Pterygota</taxon>
        <taxon>Neoptera</taxon>
        <taxon>Endopterygota</taxon>
        <taxon>Diptera</taxon>
        <taxon>Brachycera</taxon>
        <taxon>Muscomorpha</taxon>
        <taxon>Ephydroidea</taxon>
        <taxon>Drosophilidae</taxon>
        <taxon>Drosophila</taxon>
        <taxon>Sophophora</taxon>
    </lineage>
</organism>
<name>A0A6P4J6Q8_DROKI</name>
<reference evidence="3" key="2">
    <citation type="submission" date="2025-08" db="UniProtKB">
        <authorList>
            <consortium name="RefSeq"/>
        </authorList>
    </citation>
    <scope>IDENTIFICATION</scope>
    <source>
        <strain evidence="3">14028-0561.14</strain>
        <tissue evidence="3">Whole fly</tissue>
    </source>
</reference>
<proteinExistence type="predicted"/>
<dbReference type="InterPro" id="IPR006601">
    <property type="entry name" value="Uncharacterised_DM11_DROME"/>
</dbReference>